<sequence>MSRLQAIRARSSFADMLEGQPQHAGLALLLAIGALALLIEPPHAPRLLGLTAGAWATLSISLAILHQVLVAIVFRLQLHRNLMTRAFGDRDMRVWAALFLPLLIARPLTILLCGWADTVPITPYRGAEIAVGVVLLGVAIWALHSTLVHFTIRRALGGDHFRDEIAAMPLVDKGAFRYTSNAMYGVAFLGLWGIALLFGSWNALIAALFQHVYIWVHMYCTERPDMDWIYGNR</sequence>
<evidence type="ECO:0000256" key="3">
    <source>
        <dbReference type="ARBA" id="ARBA00022989"/>
    </source>
</evidence>
<protein>
    <submittedName>
        <fullName evidence="6">Phospholipid methyltransferase</fullName>
    </submittedName>
</protein>
<keyword evidence="2 5" id="KW-0812">Transmembrane</keyword>
<gene>
    <name evidence="6" type="ORF">SAMN05444007_11572</name>
</gene>
<dbReference type="Gene3D" id="1.20.120.1630">
    <property type="match status" value="1"/>
</dbReference>
<feature type="transmembrane region" description="Helical" evidence="5">
    <location>
        <begin position="94"/>
        <end position="117"/>
    </location>
</feature>
<dbReference type="GO" id="GO:0012505">
    <property type="term" value="C:endomembrane system"/>
    <property type="evidence" value="ECO:0007669"/>
    <property type="project" value="UniProtKB-SubCell"/>
</dbReference>
<evidence type="ECO:0000313" key="7">
    <source>
        <dbReference type="Proteomes" id="UP000199379"/>
    </source>
</evidence>
<dbReference type="Proteomes" id="UP000199379">
    <property type="component" value="Unassembled WGS sequence"/>
</dbReference>
<dbReference type="RefSeq" id="WP_092371127.1">
    <property type="nucleotide sequence ID" value="NZ_BMGV01000014.1"/>
</dbReference>
<evidence type="ECO:0000256" key="1">
    <source>
        <dbReference type="ARBA" id="ARBA00004127"/>
    </source>
</evidence>
<evidence type="ECO:0000256" key="4">
    <source>
        <dbReference type="ARBA" id="ARBA00023136"/>
    </source>
</evidence>
<proteinExistence type="predicted"/>
<keyword evidence="7" id="KW-1185">Reference proteome</keyword>
<dbReference type="OrthoDB" id="1550992at2"/>
<accession>A0A1H7DWB9</accession>
<dbReference type="AlphaFoldDB" id="A0A1H7DWB9"/>
<keyword evidence="3 5" id="KW-1133">Transmembrane helix</keyword>
<feature type="transmembrane region" description="Helical" evidence="5">
    <location>
        <begin position="182"/>
        <end position="209"/>
    </location>
</feature>
<evidence type="ECO:0000313" key="6">
    <source>
        <dbReference type="EMBL" id="SEK06036.1"/>
    </source>
</evidence>
<evidence type="ECO:0000256" key="5">
    <source>
        <dbReference type="SAM" id="Phobius"/>
    </source>
</evidence>
<dbReference type="Pfam" id="PF04191">
    <property type="entry name" value="PEMT"/>
    <property type="match status" value="1"/>
</dbReference>
<feature type="transmembrane region" description="Helical" evidence="5">
    <location>
        <begin position="21"/>
        <end position="40"/>
    </location>
</feature>
<dbReference type="GO" id="GO:0008168">
    <property type="term" value="F:methyltransferase activity"/>
    <property type="evidence" value="ECO:0007669"/>
    <property type="project" value="UniProtKB-KW"/>
</dbReference>
<dbReference type="InterPro" id="IPR007318">
    <property type="entry name" value="Phopholipid_MeTrfase"/>
</dbReference>
<dbReference type="GO" id="GO:0032259">
    <property type="term" value="P:methylation"/>
    <property type="evidence" value="ECO:0007669"/>
    <property type="project" value="UniProtKB-KW"/>
</dbReference>
<evidence type="ECO:0000256" key="2">
    <source>
        <dbReference type="ARBA" id="ARBA00022692"/>
    </source>
</evidence>
<reference evidence="6 7" key="1">
    <citation type="submission" date="2016-10" db="EMBL/GenBank/DDBJ databases">
        <authorList>
            <person name="de Groot N.N."/>
        </authorList>
    </citation>
    <scope>NUCLEOTIDE SEQUENCE [LARGE SCALE GENOMIC DNA]</scope>
    <source>
        <strain evidence="6 7">DSM 29340</strain>
    </source>
</reference>
<organism evidence="6 7">
    <name type="scientific">Cribrihabitans marinus</name>
    <dbReference type="NCBI Taxonomy" id="1227549"/>
    <lineage>
        <taxon>Bacteria</taxon>
        <taxon>Pseudomonadati</taxon>
        <taxon>Pseudomonadota</taxon>
        <taxon>Alphaproteobacteria</taxon>
        <taxon>Rhodobacterales</taxon>
        <taxon>Paracoccaceae</taxon>
        <taxon>Cribrihabitans</taxon>
    </lineage>
</organism>
<comment type="subcellular location">
    <subcellularLocation>
        <location evidence="1">Endomembrane system</location>
        <topology evidence="1">Multi-pass membrane protein</topology>
    </subcellularLocation>
</comment>
<feature type="transmembrane region" description="Helical" evidence="5">
    <location>
        <begin position="129"/>
        <end position="152"/>
    </location>
</feature>
<name>A0A1H7DWB9_9RHOB</name>
<keyword evidence="6" id="KW-0808">Transferase</keyword>
<dbReference type="STRING" id="1227549.SAMN05444007_11572"/>
<dbReference type="EMBL" id="FNYD01000015">
    <property type="protein sequence ID" value="SEK06036.1"/>
    <property type="molecule type" value="Genomic_DNA"/>
</dbReference>
<keyword evidence="6" id="KW-0489">Methyltransferase</keyword>
<feature type="transmembrane region" description="Helical" evidence="5">
    <location>
        <begin position="52"/>
        <end position="74"/>
    </location>
</feature>
<keyword evidence="4 5" id="KW-0472">Membrane</keyword>